<evidence type="ECO:0008006" key="4">
    <source>
        <dbReference type="Google" id="ProtNLM"/>
    </source>
</evidence>
<dbReference type="eggNOG" id="COG0823">
    <property type="taxonomic scope" value="Bacteria"/>
</dbReference>
<protein>
    <recommendedName>
        <fullName evidence="4">DUF3889 domain-containing protein</fullName>
    </recommendedName>
</protein>
<proteinExistence type="predicted"/>
<dbReference type="AlphaFoldDB" id="A0A0A3J150"/>
<comment type="caution">
    <text evidence="2">The sequence shown here is derived from an EMBL/GenBank/DDBJ whole genome shotgun (WGS) entry which is preliminary data.</text>
</comment>
<gene>
    <name evidence="2" type="ORF">CD30_16960</name>
</gene>
<accession>A0A0A3J150</accession>
<dbReference type="Proteomes" id="UP000030595">
    <property type="component" value="Unassembled WGS sequence"/>
</dbReference>
<feature type="signal peptide" evidence="1">
    <location>
        <begin position="1"/>
        <end position="19"/>
    </location>
</feature>
<name>A0A0A3J150_9BACL</name>
<evidence type="ECO:0000313" key="3">
    <source>
        <dbReference type="Proteomes" id="UP000030595"/>
    </source>
</evidence>
<keyword evidence="3" id="KW-1185">Reference proteome</keyword>
<evidence type="ECO:0000313" key="2">
    <source>
        <dbReference type="EMBL" id="KGR89440.1"/>
    </source>
</evidence>
<organism evidence="2 3">
    <name type="scientific">Ureibacillus massiliensis 4400831 = CIP 108448 = CCUG 49529</name>
    <dbReference type="NCBI Taxonomy" id="1211035"/>
    <lineage>
        <taxon>Bacteria</taxon>
        <taxon>Bacillati</taxon>
        <taxon>Bacillota</taxon>
        <taxon>Bacilli</taxon>
        <taxon>Bacillales</taxon>
        <taxon>Caryophanaceae</taxon>
        <taxon>Ureibacillus</taxon>
    </lineage>
</organism>
<dbReference type="RefSeq" id="WP_036179249.1">
    <property type="nucleotide sequence ID" value="NZ_AVCZ01000046.1"/>
</dbReference>
<dbReference type="EMBL" id="JPVQ01000046">
    <property type="protein sequence ID" value="KGR89440.1"/>
    <property type="molecule type" value="Genomic_DNA"/>
</dbReference>
<dbReference type="Pfam" id="PF13028">
    <property type="entry name" value="DUF3889"/>
    <property type="match status" value="1"/>
</dbReference>
<feature type="chain" id="PRO_5002002955" description="DUF3889 domain-containing protein" evidence="1">
    <location>
        <begin position="20"/>
        <end position="114"/>
    </location>
</feature>
<sequence>MKKLLILLAVCFAFSMISAFTSFNKVSSTIVQENTIPSYAKWGKMAMEKTKEKYPNAQITDYLHIGRDVGNSTSTEKFKLILKENNREFGLFVQLKFNNETEDLVDVNFSETTP</sequence>
<reference evidence="2 3" key="1">
    <citation type="submission" date="2014-02" db="EMBL/GenBank/DDBJ databases">
        <title>Draft genome sequence of Lysinibacillus massiliensis CCUG 49529.</title>
        <authorList>
            <person name="Zhang F."/>
            <person name="Wang G."/>
            <person name="Zhang L."/>
        </authorList>
    </citation>
    <scope>NUCLEOTIDE SEQUENCE [LARGE SCALE GENOMIC DNA]</scope>
    <source>
        <strain evidence="2 3">CCUG 49529</strain>
    </source>
</reference>
<dbReference type="InterPro" id="IPR024987">
    <property type="entry name" value="DUF3889"/>
</dbReference>
<keyword evidence="1" id="KW-0732">Signal</keyword>
<dbReference type="Gene3D" id="3.10.450.390">
    <property type="entry name" value="Protein of unknown function DUF3889"/>
    <property type="match status" value="1"/>
</dbReference>
<evidence type="ECO:0000256" key="1">
    <source>
        <dbReference type="SAM" id="SignalP"/>
    </source>
</evidence>